<dbReference type="AlphaFoldDB" id="A0A0J9U0Y6"/>
<accession>A0A0J9U0Y6</accession>
<evidence type="ECO:0000313" key="2">
    <source>
        <dbReference type="Proteomes" id="UP000053239"/>
    </source>
</evidence>
<proteinExistence type="predicted"/>
<dbReference type="EMBL" id="KQ235309">
    <property type="protein sequence ID" value="KNA00748.1"/>
    <property type="molecule type" value="Genomic_DNA"/>
</dbReference>
<reference evidence="1 2" key="1">
    <citation type="submission" date="2011-09" db="EMBL/GenBank/DDBJ databases">
        <title>The Genome Sequence of Plasmodium vivax North Korean.</title>
        <authorList>
            <consortium name="The Broad Institute Genome Sequencing Platform"/>
            <consortium name="The Broad Institute Genome Sequencing Center for Infectious Disease"/>
            <person name="Neafsey D."/>
            <person name="Carlton J."/>
            <person name="Barnwell J."/>
            <person name="Collins W."/>
            <person name="Escalante A."/>
            <person name="Mullikin J."/>
            <person name="Saul A."/>
            <person name="Guigo R."/>
            <person name="Camara F."/>
            <person name="Young S.K."/>
            <person name="Zeng Q."/>
            <person name="Gargeya S."/>
            <person name="Fitzgerald M."/>
            <person name="Haas B."/>
            <person name="Abouelleil A."/>
            <person name="Alvarado L."/>
            <person name="Arachchi H.M."/>
            <person name="Berlin A."/>
            <person name="Brown A."/>
            <person name="Chapman S.B."/>
            <person name="Chen Z."/>
            <person name="Dunbar C."/>
            <person name="Freedman E."/>
            <person name="Gearin G."/>
            <person name="Gellesch M."/>
            <person name="Goldberg J."/>
            <person name="Griggs A."/>
            <person name="Gujja S."/>
            <person name="Heiman D."/>
            <person name="Howarth C."/>
            <person name="Larson L."/>
            <person name="Lui A."/>
            <person name="MacDonald P.J.P."/>
            <person name="Montmayeur A."/>
            <person name="Murphy C."/>
            <person name="Neiman D."/>
            <person name="Pearson M."/>
            <person name="Priest M."/>
            <person name="Roberts A."/>
            <person name="Saif S."/>
            <person name="Shea T."/>
            <person name="Shenoy N."/>
            <person name="Sisk P."/>
            <person name="Stolte C."/>
            <person name="Sykes S."/>
            <person name="Wortman J."/>
            <person name="Nusbaum C."/>
            <person name="Birren B."/>
        </authorList>
    </citation>
    <scope>NUCLEOTIDE SEQUENCE [LARGE SCALE GENOMIC DNA]</scope>
    <source>
        <strain evidence="1 2">North Korean</strain>
    </source>
</reference>
<gene>
    <name evidence="1" type="ORF">PVNG_01614</name>
</gene>
<organism evidence="1 2">
    <name type="scientific">Plasmodium vivax North Korean</name>
    <dbReference type="NCBI Taxonomy" id="1035514"/>
    <lineage>
        <taxon>Eukaryota</taxon>
        <taxon>Sar</taxon>
        <taxon>Alveolata</taxon>
        <taxon>Apicomplexa</taxon>
        <taxon>Aconoidasida</taxon>
        <taxon>Haemosporida</taxon>
        <taxon>Plasmodiidae</taxon>
        <taxon>Plasmodium</taxon>
        <taxon>Plasmodium (Plasmodium)</taxon>
    </lineage>
</organism>
<sequence>MSRQYPVNLHMPQGPPNGYSALHQHTFYSNHMMKGYATNKRGPMNTPPFGDMRKIPLSNPLHIADNAWSTDRITLSSEEYLYYVNLFK</sequence>
<dbReference type="Proteomes" id="UP000053239">
    <property type="component" value="Unassembled WGS sequence"/>
</dbReference>
<name>A0A0J9U0Y6_PLAVI</name>
<evidence type="ECO:0000313" key="1">
    <source>
        <dbReference type="EMBL" id="KNA00748.1"/>
    </source>
</evidence>
<protein>
    <submittedName>
        <fullName evidence="1">Uncharacterized protein</fullName>
    </submittedName>
</protein>